<dbReference type="EMBL" id="JAGSOH010000016">
    <property type="protein sequence ID" value="MBR7826368.1"/>
    <property type="molecule type" value="Genomic_DNA"/>
</dbReference>
<dbReference type="InterPro" id="IPR057746">
    <property type="entry name" value="CpnT-like_N"/>
</dbReference>
<organism evidence="2 3">
    <name type="scientific">Actinospica acidithermotolerans</name>
    <dbReference type="NCBI Taxonomy" id="2828514"/>
    <lineage>
        <taxon>Bacteria</taxon>
        <taxon>Bacillati</taxon>
        <taxon>Actinomycetota</taxon>
        <taxon>Actinomycetes</taxon>
        <taxon>Catenulisporales</taxon>
        <taxon>Actinospicaceae</taxon>
        <taxon>Actinospica</taxon>
    </lineage>
</organism>
<evidence type="ECO:0000313" key="3">
    <source>
        <dbReference type="Proteomes" id="UP000676325"/>
    </source>
</evidence>
<feature type="domain" description="Outer membrane channel protein CpnT-like N-terminal" evidence="1">
    <location>
        <begin position="18"/>
        <end position="145"/>
    </location>
</feature>
<keyword evidence="3" id="KW-1185">Reference proteome</keyword>
<evidence type="ECO:0000313" key="2">
    <source>
        <dbReference type="EMBL" id="MBR7826368.1"/>
    </source>
</evidence>
<accession>A0A941E9G5</accession>
<reference evidence="2" key="1">
    <citation type="submission" date="2021-04" db="EMBL/GenBank/DDBJ databases">
        <title>Genome based classification of Actinospica acidithermotolerans sp. nov., an actinobacterium isolated from an Indonesian hot spring.</title>
        <authorList>
            <person name="Kusuma A.B."/>
            <person name="Putra K.E."/>
            <person name="Nafisah S."/>
            <person name="Loh J."/>
            <person name="Nouioui I."/>
            <person name="Goodfellow M."/>
        </authorList>
    </citation>
    <scope>NUCLEOTIDE SEQUENCE</scope>
    <source>
        <strain evidence="2">MGRD01-02</strain>
    </source>
</reference>
<comment type="caution">
    <text evidence="2">The sequence shown here is derived from an EMBL/GenBank/DDBJ whole genome shotgun (WGS) entry which is preliminary data.</text>
</comment>
<dbReference type="Proteomes" id="UP000676325">
    <property type="component" value="Unassembled WGS sequence"/>
</dbReference>
<protein>
    <recommendedName>
        <fullName evidence="1">Outer membrane channel protein CpnT-like N-terminal domain-containing protein</fullName>
    </recommendedName>
</protein>
<proteinExistence type="predicted"/>
<dbReference type="Pfam" id="PF25547">
    <property type="entry name" value="WXG100_2"/>
    <property type="match status" value="1"/>
</dbReference>
<dbReference type="RefSeq" id="WP_212517517.1">
    <property type="nucleotide sequence ID" value="NZ_JAGSOH010000016.1"/>
</dbReference>
<name>A0A941E9G5_9ACTN</name>
<sequence>MAVDDLPGPVVTFLNVIGVKWPYINEDSVMQFAGLVREFGTAVQTTHEDATAAIRGIAQGYQSASTAQMSSGWAELSARHVTELVDASHVLADALEAAAAYIVAQKVAAIVELVAMAAAFVADQAAAVATLGIAEAAVPAIMAAGRALMESLVQDLEQYIIGQVVEAAAKPLFEKVSAALSGLDWSQTSPSGAQSSTLMLDPQVVRQHTAALREHAQTFRLHATNFQQGVRELSF</sequence>
<evidence type="ECO:0000259" key="1">
    <source>
        <dbReference type="Pfam" id="PF25547"/>
    </source>
</evidence>
<dbReference type="AlphaFoldDB" id="A0A941E9G5"/>
<gene>
    <name evidence="2" type="ORF">KDK95_08650</name>
</gene>